<evidence type="ECO:0000313" key="3">
    <source>
        <dbReference type="Proteomes" id="UP000777482"/>
    </source>
</evidence>
<dbReference type="AlphaFoldDB" id="A0A9P6W6K8"/>
<accession>A0A9P6W6K8</accession>
<evidence type="ECO:0000256" key="1">
    <source>
        <dbReference type="SAM" id="MobiDB-lite"/>
    </source>
</evidence>
<feature type="compositionally biased region" description="Low complexity" evidence="1">
    <location>
        <begin position="19"/>
        <end position="39"/>
    </location>
</feature>
<dbReference type="OrthoDB" id="2535970at2759"/>
<reference evidence="2 3" key="1">
    <citation type="submission" date="2020-11" db="EMBL/GenBank/DDBJ databases">
        <title>Kefir isolates.</title>
        <authorList>
            <person name="Marcisauskas S."/>
            <person name="Kim Y."/>
            <person name="Blasche S."/>
        </authorList>
    </citation>
    <scope>NUCLEOTIDE SEQUENCE [LARGE SCALE GENOMIC DNA]</scope>
    <source>
        <strain evidence="2 3">KR</strain>
    </source>
</reference>
<evidence type="ECO:0000313" key="2">
    <source>
        <dbReference type="EMBL" id="KAG0665572.1"/>
    </source>
</evidence>
<organism evidence="2 3">
    <name type="scientific">Rhodotorula mucilaginosa</name>
    <name type="common">Yeast</name>
    <name type="synonym">Rhodotorula rubra</name>
    <dbReference type="NCBI Taxonomy" id="5537"/>
    <lineage>
        <taxon>Eukaryota</taxon>
        <taxon>Fungi</taxon>
        <taxon>Dikarya</taxon>
        <taxon>Basidiomycota</taxon>
        <taxon>Pucciniomycotina</taxon>
        <taxon>Microbotryomycetes</taxon>
        <taxon>Sporidiobolales</taxon>
        <taxon>Sporidiobolaceae</taxon>
        <taxon>Rhodotorula</taxon>
    </lineage>
</organism>
<feature type="compositionally biased region" description="Low complexity" evidence="1">
    <location>
        <begin position="204"/>
        <end position="218"/>
    </location>
</feature>
<dbReference type="EMBL" id="PUHQ01000008">
    <property type="protein sequence ID" value="KAG0665572.1"/>
    <property type="molecule type" value="Genomic_DNA"/>
</dbReference>
<feature type="region of interest" description="Disordered" evidence="1">
    <location>
        <begin position="177"/>
        <end position="256"/>
    </location>
</feature>
<feature type="compositionally biased region" description="Low complexity" evidence="1">
    <location>
        <begin position="106"/>
        <end position="122"/>
    </location>
</feature>
<feature type="compositionally biased region" description="Polar residues" evidence="1">
    <location>
        <begin position="241"/>
        <end position="253"/>
    </location>
</feature>
<feature type="compositionally biased region" description="Polar residues" evidence="1">
    <location>
        <begin position="483"/>
        <end position="499"/>
    </location>
</feature>
<proteinExistence type="predicted"/>
<protein>
    <submittedName>
        <fullName evidence="2">Uncharacterized protein</fullName>
    </submittedName>
</protein>
<comment type="caution">
    <text evidence="2">The sequence shown here is derived from an EMBL/GenBank/DDBJ whole genome shotgun (WGS) entry which is preliminary data.</text>
</comment>
<feature type="region of interest" description="Disordered" evidence="1">
    <location>
        <begin position="1"/>
        <end position="68"/>
    </location>
</feature>
<dbReference type="Proteomes" id="UP000777482">
    <property type="component" value="Unassembled WGS sequence"/>
</dbReference>
<feature type="region of interest" description="Disordered" evidence="1">
    <location>
        <begin position="463"/>
        <end position="510"/>
    </location>
</feature>
<feature type="compositionally biased region" description="Low complexity" evidence="1">
    <location>
        <begin position="81"/>
        <end position="93"/>
    </location>
</feature>
<keyword evidence="3" id="KW-1185">Reference proteome</keyword>
<feature type="region of interest" description="Disordered" evidence="1">
    <location>
        <begin position="80"/>
        <end position="134"/>
    </location>
</feature>
<sequence>MSATMFDRTSALKDEGAVTLPLPSRRSRRLSLPSTMPSSLRRRSRLPTTSPSDGEHTASDKAAMPHIPFASPPYMPMYGASSPSSSLVSSPPSRTKADARRSMPISLLTASTTPSTPSQTASRPRHLRTDSSRFRRHLARWTSSSSRDELDFGCAGNNSNSNWIEGPQDLGDTFYSQYPGTAKRGSTSSVESPTGPWTHARGESTSSTLSIASTAASSMPNSPVLHHSGKLRPSPSFEFASATSSVRSSTPASQRKIEEEAAIEAVNDHFRRIRLSQLEQHRAQALSQFTFPQRPTLDVSSAETKPHRRSRSDELEIEFLESGQSTFTPLDAHSEAGGDESIYISYDDLSDSSTFCAADVTPVPRMTFDAIPEADESAISSTSSSARPSLTEATVLAPGIEEDLVPALEELSDYFVSTLASDASSASTTAAVTPIEWVPAPILPLAPTRRKAAAVSAPDLSTFAFPPKERTPPVPFSQHHRGNSTASLPCTATPRSPSIPSRHKRGESASFVAAQRSRLVAAGRIKPNANERHLLKERHSLYDWI</sequence>
<feature type="compositionally biased region" description="Polar residues" evidence="1">
    <location>
        <begin position="177"/>
        <end position="192"/>
    </location>
</feature>
<name>A0A9P6W6K8_RHOMI</name>
<gene>
    <name evidence="2" type="ORF">C6P46_006355</name>
</gene>